<keyword evidence="2" id="KW-0732">Signal</keyword>
<evidence type="ECO:0000313" key="4">
    <source>
        <dbReference type="EMBL" id="MDR5895885.1"/>
    </source>
</evidence>
<dbReference type="InterPro" id="IPR008258">
    <property type="entry name" value="Transglycosylase_SLT_dom_1"/>
</dbReference>
<evidence type="ECO:0000313" key="5">
    <source>
        <dbReference type="Proteomes" id="UP001269375"/>
    </source>
</evidence>
<dbReference type="EMBL" id="JARWAO010000003">
    <property type="protein sequence ID" value="MDR5895885.1"/>
    <property type="molecule type" value="Genomic_DNA"/>
</dbReference>
<feature type="chain" id="PRO_5045842664" evidence="2">
    <location>
        <begin position="39"/>
        <end position="204"/>
    </location>
</feature>
<proteinExistence type="inferred from homology"/>
<dbReference type="SUPFAM" id="SSF53955">
    <property type="entry name" value="Lysozyme-like"/>
    <property type="match status" value="1"/>
</dbReference>
<feature type="signal peptide" evidence="2">
    <location>
        <begin position="1"/>
        <end position="38"/>
    </location>
</feature>
<protein>
    <submittedName>
        <fullName evidence="4">Lytic transglycosylase domain-containing protein</fullName>
        <ecNumber evidence="4">4.2.2.n1</ecNumber>
    </submittedName>
</protein>
<comment type="caution">
    <text evidence="4">The sequence shown here is derived from an EMBL/GenBank/DDBJ whole genome shotgun (WGS) entry which is preliminary data.</text>
</comment>
<dbReference type="RefSeq" id="WP_251589785.1">
    <property type="nucleotide sequence ID" value="NZ_JAMLJI010000001.1"/>
</dbReference>
<dbReference type="PANTHER" id="PTHR37423:SF2">
    <property type="entry name" value="MEMBRANE-BOUND LYTIC MUREIN TRANSGLYCOSYLASE C"/>
    <property type="match status" value="1"/>
</dbReference>
<comment type="similarity">
    <text evidence="1">Belongs to the transglycosylase Slt family.</text>
</comment>
<evidence type="ECO:0000256" key="1">
    <source>
        <dbReference type="ARBA" id="ARBA00007734"/>
    </source>
</evidence>
<organism evidence="4 5">
    <name type="scientific">Larsenimonas suaedae</name>
    <dbReference type="NCBI Taxonomy" id="1851019"/>
    <lineage>
        <taxon>Bacteria</taxon>
        <taxon>Pseudomonadati</taxon>
        <taxon>Pseudomonadota</taxon>
        <taxon>Gammaproteobacteria</taxon>
        <taxon>Oceanospirillales</taxon>
        <taxon>Halomonadaceae</taxon>
        <taxon>Larsenimonas</taxon>
    </lineage>
</organism>
<sequence>MTLRWWRKTRSSNTFTRWAVNLGLSACVSLLSAAPAGAALTDESSLLAALPTASTSYFDTDLDARVWQLDMDFRLSRYLSDATFRHGFLTLIIQESSRAGLSPELVLSVIEVESLFDPRAVSPAGAVGLMQIMPFWKTVFDRPGDDLLDPATNLRYGCAILAHYLKRSGGDMTQALARYNGSLGQTWYPERVMRAWDHNWWVMR</sequence>
<name>A0ABU1GVM9_9GAMM</name>
<dbReference type="Proteomes" id="UP001269375">
    <property type="component" value="Unassembled WGS sequence"/>
</dbReference>
<keyword evidence="5" id="KW-1185">Reference proteome</keyword>
<evidence type="ECO:0000256" key="2">
    <source>
        <dbReference type="SAM" id="SignalP"/>
    </source>
</evidence>
<keyword evidence="4" id="KW-0456">Lyase</keyword>
<dbReference type="CDD" id="cd00254">
    <property type="entry name" value="LT-like"/>
    <property type="match status" value="1"/>
</dbReference>
<dbReference type="InterPro" id="IPR023346">
    <property type="entry name" value="Lysozyme-like_dom_sf"/>
</dbReference>
<reference evidence="4 5" key="1">
    <citation type="submission" date="2023-04" db="EMBL/GenBank/DDBJ databases">
        <title>A long-awaited taxogenomic arrangement of the family Halomonadaceae.</title>
        <authorList>
            <person name="De La Haba R."/>
            <person name="Chuvochina M."/>
            <person name="Wittouck S."/>
            <person name="Arahal D.R."/>
            <person name="Sanchez-Porro C."/>
            <person name="Hugenholtz P."/>
            <person name="Ventosa A."/>
        </authorList>
    </citation>
    <scope>NUCLEOTIDE SEQUENCE [LARGE SCALE GENOMIC DNA]</scope>
    <source>
        <strain evidence="4 5">DSM 22428</strain>
    </source>
</reference>
<accession>A0ABU1GVM9</accession>
<dbReference type="EC" id="4.2.2.n1" evidence="4"/>
<evidence type="ECO:0000259" key="3">
    <source>
        <dbReference type="Pfam" id="PF01464"/>
    </source>
</evidence>
<feature type="domain" description="Transglycosylase SLT" evidence="3">
    <location>
        <begin position="91"/>
        <end position="187"/>
    </location>
</feature>
<gene>
    <name evidence="4" type="ORF">QC825_07350</name>
</gene>
<dbReference type="GO" id="GO:0016829">
    <property type="term" value="F:lyase activity"/>
    <property type="evidence" value="ECO:0007669"/>
    <property type="project" value="UniProtKB-KW"/>
</dbReference>
<dbReference type="PANTHER" id="PTHR37423">
    <property type="entry name" value="SOLUBLE LYTIC MUREIN TRANSGLYCOSYLASE-RELATED"/>
    <property type="match status" value="1"/>
</dbReference>
<dbReference type="Pfam" id="PF01464">
    <property type="entry name" value="SLT"/>
    <property type="match status" value="1"/>
</dbReference>
<dbReference type="Gene3D" id="1.10.530.10">
    <property type="match status" value="1"/>
</dbReference>